<evidence type="ECO:0000259" key="3">
    <source>
        <dbReference type="SMART" id="SM00899"/>
    </source>
</evidence>
<dbReference type="SMART" id="SM00899">
    <property type="entry name" value="FeoA"/>
    <property type="match status" value="1"/>
</dbReference>
<evidence type="ECO:0000256" key="1">
    <source>
        <dbReference type="ARBA" id="ARBA00023004"/>
    </source>
</evidence>
<accession>A0ABW1ENG8</accession>
<dbReference type="Gene3D" id="2.30.30.90">
    <property type="match status" value="1"/>
</dbReference>
<dbReference type="Pfam" id="PF04023">
    <property type="entry name" value="FeoA"/>
    <property type="match status" value="1"/>
</dbReference>
<dbReference type="Proteomes" id="UP001596091">
    <property type="component" value="Unassembled WGS sequence"/>
</dbReference>
<organism evidence="4 5">
    <name type="scientific">Acidicapsa dinghuensis</name>
    <dbReference type="NCBI Taxonomy" id="2218256"/>
    <lineage>
        <taxon>Bacteria</taxon>
        <taxon>Pseudomonadati</taxon>
        <taxon>Acidobacteriota</taxon>
        <taxon>Terriglobia</taxon>
        <taxon>Terriglobales</taxon>
        <taxon>Acidobacteriaceae</taxon>
        <taxon>Acidicapsa</taxon>
    </lineage>
</organism>
<sequence>MLSELEVGESGILVALDLPAGVQNHLMYMGFVPEARVKALHRAPAGDPTVYAVDGIEVAIRRETAKSIRVEPVRTEMPVPSSAPSVSEDSMEELTSLYGAAR</sequence>
<evidence type="ECO:0000313" key="4">
    <source>
        <dbReference type="EMBL" id="MFC5864837.1"/>
    </source>
</evidence>
<dbReference type="PANTHER" id="PTHR42954:SF2">
    <property type="entry name" value="FE(2+) TRANSPORT PROTEIN A"/>
    <property type="match status" value="1"/>
</dbReference>
<dbReference type="PANTHER" id="PTHR42954">
    <property type="entry name" value="FE(2+) TRANSPORT PROTEIN A"/>
    <property type="match status" value="1"/>
</dbReference>
<gene>
    <name evidence="4" type="ORF">ACFPT7_21195</name>
</gene>
<protein>
    <submittedName>
        <fullName evidence="4">Ferrous iron transport protein A</fullName>
    </submittedName>
</protein>
<dbReference type="InterPro" id="IPR007167">
    <property type="entry name" value="Fe-transptr_FeoA-like"/>
</dbReference>
<dbReference type="RefSeq" id="WP_263332456.1">
    <property type="nucleotide sequence ID" value="NZ_JAGSYH010000001.1"/>
</dbReference>
<proteinExistence type="predicted"/>
<keyword evidence="1" id="KW-0408">Iron</keyword>
<evidence type="ECO:0000256" key="2">
    <source>
        <dbReference type="SAM" id="MobiDB-lite"/>
    </source>
</evidence>
<name>A0ABW1ENG8_9BACT</name>
<comment type="caution">
    <text evidence="4">The sequence shown here is derived from an EMBL/GenBank/DDBJ whole genome shotgun (WGS) entry which is preliminary data.</text>
</comment>
<keyword evidence="5" id="KW-1185">Reference proteome</keyword>
<evidence type="ECO:0000313" key="5">
    <source>
        <dbReference type="Proteomes" id="UP001596091"/>
    </source>
</evidence>
<dbReference type="InterPro" id="IPR038157">
    <property type="entry name" value="FeoA_core_dom"/>
</dbReference>
<feature type="domain" description="Ferrous iron transporter FeoA-like" evidence="3">
    <location>
        <begin position="1"/>
        <end position="72"/>
    </location>
</feature>
<reference evidence="5" key="1">
    <citation type="journal article" date="2019" name="Int. J. Syst. Evol. Microbiol.">
        <title>The Global Catalogue of Microorganisms (GCM) 10K type strain sequencing project: providing services to taxonomists for standard genome sequencing and annotation.</title>
        <authorList>
            <consortium name="The Broad Institute Genomics Platform"/>
            <consortium name="The Broad Institute Genome Sequencing Center for Infectious Disease"/>
            <person name="Wu L."/>
            <person name="Ma J."/>
        </authorList>
    </citation>
    <scope>NUCLEOTIDE SEQUENCE [LARGE SCALE GENOMIC DNA]</scope>
    <source>
        <strain evidence="5">JCM 4087</strain>
    </source>
</reference>
<feature type="region of interest" description="Disordered" evidence="2">
    <location>
        <begin position="75"/>
        <end position="102"/>
    </location>
</feature>
<dbReference type="EMBL" id="JBHSPH010000010">
    <property type="protein sequence ID" value="MFC5864837.1"/>
    <property type="molecule type" value="Genomic_DNA"/>
</dbReference>
<dbReference type="SUPFAM" id="SSF50037">
    <property type="entry name" value="C-terminal domain of transcriptional repressors"/>
    <property type="match status" value="1"/>
</dbReference>
<dbReference type="InterPro" id="IPR008988">
    <property type="entry name" value="Transcriptional_repressor_C"/>
</dbReference>
<dbReference type="InterPro" id="IPR052713">
    <property type="entry name" value="FeoA"/>
</dbReference>